<dbReference type="EMBL" id="CP064812">
    <property type="protein sequence ID" value="QPG73981.1"/>
    <property type="molecule type" value="Genomic_DNA"/>
</dbReference>
<evidence type="ECO:0000256" key="1">
    <source>
        <dbReference type="ARBA" id="ARBA00001917"/>
    </source>
</evidence>
<accession>A0A875RX42</accession>
<reference evidence="5" key="1">
    <citation type="submission" date="2020-10" db="EMBL/GenBank/DDBJ databases">
        <authorList>
            <person name="Roach M.J.R."/>
        </authorList>
    </citation>
    <scope>NUCLEOTIDE SEQUENCE</scope>
    <source>
        <strain evidence="5">CBS 1945</strain>
    </source>
</reference>
<dbReference type="PANTHER" id="PTHR22893">
    <property type="entry name" value="NADH OXIDOREDUCTASE-RELATED"/>
    <property type="match status" value="1"/>
</dbReference>
<dbReference type="InterPro" id="IPR001155">
    <property type="entry name" value="OxRdtase_FMN_N"/>
</dbReference>
<gene>
    <name evidence="5" type="ORF">FOA43_001297</name>
</gene>
<evidence type="ECO:0000259" key="4">
    <source>
        <dbReference type="Pfam" id="PF00724"/>
    </source>
</evidence>
<feature type="domain" description="NADH:flavin oxidoreductase/NADH oxidase N-terminal" evidence="4">
    <location>
        <begin position="10"/>
        <end position="358"/>
    </location>
</feature>
<evidence type="ECO:0000256" key="3">
    <source>
        <dbReference type="ARBA" id="ARBA00022643"/>
    </source>
</evidence>
<keyword evidence="6" id="KW-1185">Reference proteome</keyword>
<dbReference type="SUPFAM" id="SSF51395">
    <property type="entry name" value="FMN-linked oxidoreductases"/>
    <property type="match status" value="1"/>
</dbReference>
<dbReference type="GO" id="GO:0003959">
    <property type="term" value="F:NADPH dehydrogenase activity"/>
    <property type="evidence" value="ECO:0007669"/>
    <property type="project" value="TreeGrafter"/>
</dbReference>
<organism evidence="5 6">
    <name type="scientific">Eeniella nana</name>
    <name type="common">Yeast</name>
    <name type="synonym">Brettanomyces nanus</name>
    <dbReference type="NCBI Taxonomy" id="13502"/>
    <lineage>
        <taxon>Eukaryota</taxon>
        <taxon>Fungi</taxon>
        <taxon>Dikarya</taxon>
        <taxon>Ascomycota</taxon>
        <taxon>Saccharomycotina</taxon>
        <taxon>Pichiomycetes</taxon>
        <taxon>Pichiales</taxon>
        <taxon>Pichiaceae</taxon>
        <taxon>Brettanomyces</taxon>
    </lineage>
</organism>
<name>A0A875RX42_EENNA</name>
<dbReference type="PANTHER" id="PTHR22893:SF91">
    <property type="entry name" value="NADPH DEHYDROGENASE 2-RELATED"/>
    <property type="match status" value="1"/>
</dbReference>
<dbReference type="KEGG" id="bnn:FOA43_001297"/>
<dbReference type="InterPro" id="IPR013785">
    <property type="entry name" value="Aldolase_TIM"/>
</dbReference>
<comment type="cofactor">
    <cofactor evidence="1">
        <name>FMN</name>
        <dbReference type="ChEBI" id="CHEBI:58210"/>
    </cofactor>
</comment>
<dbReference type="Proteomes" id="UP000662931">
    <property type="component" value="Chromosome 1"/>
</dbReference>
<keyword evidence="3" id="KW-0288">FMN</keyword>
<dbReference type="CDD" id="cd02933">
    <property type="entry name" value="OYE_like_FMN"/>
    <property type="match status" value="1"/>
</dbReference>
<keyword evidence="3" id="KW-0285">Flavoprotein</keyword>
<dbReference type="RefSeq" id="XP_038777546.1">
    <property type="nucleotide sequence ID" value="XM_038921618.1"/>
</dbReference>
<dbReference type="InterPro" id="IPR045247">
    <property type="entry name" value="Oye-like"/>
</dbReference>
<dbReference type="GO" id="GO:0010181">
    <property type="term" value="F:FMN binding"/>
    <property type="evidence" value="ECO:0007669"/>
    <property type="project" value="InterPro"/>
</dbReference>
<proteinExistence type="inferred from homology"/>
<evidence type="ECO:0000313" key="5">
    <source>
        <dbReference type="EMBL" id="QPG73981.1"/>
    </source>
</evidence>
<protein>
    <recommendedName>
        <fullName evidence="4">NADH:flavin oxidoreductase/NADH oxidase N-terminal domain-containing protein</fullName>
    </recommendedName>
</protein>
<sequence length="402" mass="45458">MPTSLANTNLFKSIKVGDYELQNRVVHAPTTRVRVSEDFVPLDSMLKYYEERAENECGLLITESVMVSPRWGIMGCWPMISTDSQLKAWGKIVQAVHNKKSRISCQLFGVGRAAVPELLKQKGLQFVGASAIYQDEESQNIAEKLGIPLRALTVSEIHQVTKDFVVAAKNCILVDKFDYVEIHAANMYLLNQFIDEESNHRTDQYGGSIENRSRLVLEVIDAVMEAIGPQHTAIRLSPYSRFQGSKGIDSKTDPIATYGYILSELERRAKHGKRLAYVSFVEPNIFGAEAIEEAYVPDSSWVNEIWKGIIIRTGNLIHDEKYKLLKKYVDGDDRTLIGASRYYSSNPDLATRLKNGYALTKYDRSSFYKLMSNQGYLTWGNYGEDNHKYASEISRTIPKPLA</sequence>
<evidence type="ECO:0000313" key="6">
    <source>
        <dbReference type="Proteomes" id="UP000662931"/>
    </source>
</evidence>
<comment type="similarity">
    <text evidence="2">Belongs to the NADH:flavin oxidoreductase/NADH oxidase family.</text>
</comment>
<evidence type="ECO:0000256" key="2">
    <source>
        <dbReference type="ARBA" id="ARBA00005979"/>
    </source>
</evidence>
<dbReference type="GeneID" id="62194698"/>
<dbReference type="OrthoDB" id="276546at2759"/>
<dbReference type="AlphaFoldDB" id="A0A875RX42"/>
<dbReference type="Pfam" id="PF00724">
    <property type="entry name" value="Oxidored_FMN"/>
    <property type="match status" value="1"/>
</dbReference>
<dbReference type="Gene3D" id="3.20.20.70">
    <property type="entry name" value="Aldolase class I"/>
    <property type="match status" value="1"/>
</dbReference>